<evidence type="ECO:0000313" key="11">
    <source>
        <dbReference type="Proteomes" id="UP000653454"/>
    </source>
</evidence>
<evidence type="ECO:0000256" key="6">
    <source>
        <dbReference type="PROSITE-ProRule" id="PRU01263"/>
    </source>
</evidence>
<evidence type="ECO:0000256" key="4">
    <source>
        <dbReference type="ARBA" id="ARBA00022833"/>
    </source>
</evidence>
<protein>
    <submittedName>
        <fullName evidence="10">(diamondback moth) hypothetical protein</fullName>
    </submittedName>
</protein>
<dbReference type="EMBL" id="CAJHNJ030000009">
    <property type="protein sequence ID" value="CAG9106622.1"/>
    <property type="molecule type" value="Genomic_DNA"/>
</dbReference>
<proteinExistence type="predicted"/>
<dbReference type="InterPro" id="IPR036236">
    <property type="entry name" value="Znf_C2H2_sf"/>
</dbReference>
<feature type="domain" description="C2H2-type" evidence="8">
    <location>
        <begin position="204"/>
        <end position="232"/>
    </location>
</feature>
<dbReference type="AlphaFoldDB" id="A0A8S4DS22"/>
<reference evidence="10" key="1">
    <citation type="submission" date="2020-11" db="EMBL/GenBank/DDBJ databases">
        <authorList>
            <person name="Whiteford S."/>
        </authorList>
    </citation>
    <scope>NUCLEOTIDE SEQUENCE</scope>
</reference>
<dbReference type="InterPro" id="IPR013087">
    <property type="entry name" value="Znf_C2H2_type"/>
</dbReference>
<dbReference type="PROSITE" id="PS00028">
    <property type="entry name" value="ZINC_FINGER_C2H2_1"/>
    <property type="match status" value="4"/>
</dbReference>
<feature type="domain" description="C2H2-type" evidence="8">
    <location>
        <begin position="259"/>
        <end position="286"/>
    </location>
</feature>
<feature type="compositionally biased region" description="Basic and acidic residues" evidence="7">
    <location>
        <begin position="123"/>
        <end position="133"/>
    </location>
</feature>
<evidence type="ECO:0000256" key="1">
    <source>
        <dbReference type="ARBA" id="ARBA00022723"/>
    </source>
</evidence>
<keyword evidence="3 5" id="KW-0863">Zinc-finger</keyword>
<dbReference type="Gene3D" id="3.40.1800.20">
    <property type="match status" value="1"/>
</dbReference>
<dbReference type="Pfam" id="PF00096">
    <property type="entry name" value="zf-C2H2"/>
    <property type="match status" value="1"/>
</dbReference>
<dbReference type="PANTHER" id="PTHR24408:SF58">
    <property type="entry name" value="TRANSCRIPTION FACTOR (TFIIIA), PUTATIVE (AFU_ORTHOLOGUE AFUA_1G05150)-RELATED"/>
    <property type="match status" value="1"/>
</dbReference>
<dbReference type="PROSITE" id="PS50157">
    <property type="entry name" value="ZINC_FINGER_C2H2_2"/>
    <property type="match status" value="5"/>
</dbReference>
<dbReference type="PROSITE" id="PS51915">
    <property type="entry name" value="ZAD"/>
    <property type="match status" value="1"/>
</dbReference>
<comment type="caution">
    <text evidence="6">Lacks conserved residue(s) required for the propagation of feature annotation.</text>
</comment>
<feature type="domain" description="C2H2-type" evidence="8">
    <location>
        <begin position="325"/>
        <end position="353"/>
    </location>
</feature>
<gene>
    <name evidence="10" type="ORF">PLXY2_LOCUS3688</name>
</gene>
<dbReference type="GO" id="GO:0008270">
    <property type="term" value="F:zinc ion binding"/>
    <property type="evidence" value="ECO:0007669"/>
    <property type="project" value="UniProtKB-KW"/>
</dbReference>
<comment type="caution">
    <text evidence="10">The sequence shown here is derived from an EMBL/GenBank/DDBJ whole genome shotgun (WGS) entry which is preliminary data.</text>
</comment>
<feature type="compositionally biased region" description="Acidic residues" evidence="7">
    <location>
        <begin position="113"/>
        <end position="122"/>
    </location>
</feature>
<name>A0A8S4DS22_PLUXY</name>
<dbReference type="GO" id="GO:0043565">
    <property type="term" value="F:sequence-specific DNA binding"/>
    <property type="evidence" value="ECO:0007669"/>
    <property type="project" value="TreeGrafter"/>
</dbReference>
<dbReference type="Gene3D" id="3.30.160.60">
    <property type="entry name" value="Classic Zinc Finger"/>
    <property type="match status" value="2"/>
</dbReference>
<dbReference type="InterPro" id="IPR012934">
    <property type="entry name" value="Znf_AD"/>
</dbReference>
<keyword evidence="2" id="KW-0677">Repeat</keyword>
<feature type="domain" description="C2H2-type" evidence="8">
    <location>
        <begin position="232"/>
        <end position="259"/>
    </location>
</feature>
<evidence type="ECO:0000259" key="9">
    <source>
        <dbReference type="PROSITE" id="PS51915"/>
    </source>
</evidence>
<keyword evidence="11" id="KW-1185">Reference proteome</keyword>
<evidence type="ECO:0000256" key="7">
    <source>
        <dbReference type="SAM" id="MobiDB-lite"/>
    </source>
</evidence>
<keyword evidence="4" id="KW-0862">Zinc</keyword>
<evidence type="ECO:0000313" key="10">
    <source>
        <dbReference type="EMBL" id="CAG9106622.1"/>
    </source>
</evidence>
<evidence type="ECO:0000256" key="5">
    <source>
        <dbReference type="PROSITE-ProRule" id="PRU00042"/>
    </source>
</evidence>
<evidence type="ECO:0000256" key="2">
    <source>
        <dbReference type="ARBA" id="ARBA00022737"/>
    </source>
</evidence>
<feature type="domain" description="ZAD" evidence="9">
    <location>
        <begin position="19"/>
        <end position="96"/>
    </location>
</feature>
<feature type="region of interest" description="Disordered" evidence="7">
    <location>
        <begin position="420"/>
        <end position="459"/>
    </location>
</feature>
<dbReference type="SMART" id="SM00868">
    <property type="entry name" value="zf-AD"/>
    <property type="match status" value="1"/>
</dbReference>
<feature type="domain" description="C2H2-type" evidence="8">
    <location>
        <begin position="287"/>
        <end position="315"/>
    </location>
</feature>
<keyword evidence="1" id="KW-0479">Metal-binding</keyword>
<dbReference type="SUPFAM" id="SSF57716">
    <property type="entry name" value="Glucocorticoid receptor-like (DNA-binding domain)"/>
    <property type="match status" value="1"/>
</dbReference>
<dbReference type="Proteomes" id="UP000653454">
    <property type="component" value="Unassembled WGS sequence"/>
</dbReference>
<dbReference type="PANTHER" id="PTHR24408">
    <property type="entry name" value="ZINC FINGER PROTEIN"/>
    <property type="match status" value="1"/>
</dbReference>
<accession>A0A8S4DS22</accession>
<dbReference type="GO" id="GO:0005634">
    <property type="term" value="C:nucleus"/>
    <property type="evidence" value="ECO:0007669"/>
    <property type="project" value="InterPro"/>
</dbReference>
<evidence type="ECO:0000256" key="3">
    <source>
        <dbReference type="ARBA" id="ARBA00022771"/>
    </source>
</evidence>
<dbReference type="SMART" id="SM00355">
    <property type="entry name" value="ZnF_C2H2"/>
    <property type="match status" value="5"/>
</dbReference>
<evidence type="ECO:0000259" key="8">
    <source>
        <dbReference type="PROSITE" id="PS50157"/>
    </source>
</evidence>
<organism evidence="10 11">
    <name type="scientific">Plutella xylostella</name>
    <name type="common">Diamondback moth</name>
    <name type="synonym">Plutella maculipennis</name>
    <dbReference type="NCBI Taxonomy" id="51655"/>
    <lineage>
        <taxon>Eukaryota</taxon>
        <taxon>Metazoa</taxon>
        <taxon>Ecdysozoa</taxon>
        <taxon>Arthropoda</taxon>
        <taxon>Hexapoda</taxon>
        <taxon>Insecta</taxon>
        <taxon>Pterygota</taxon>
        <taxon>Neoptera</taxon>
        <taxon>Endopterygota</taxon>
        <taxon>Lepidoptera</taxon>
        <taxon>Glossata</taxon>
        <taxon>Ditrysia</taxon>
        <taxon>Yponomeutoidea</taxon>
        <taxon>Plutellidae</taxon>
        <taxon>Plutella</taxon>
    </lineage>
</organism>
<sequence>MDLRELKADIWRELSQNREKWRLLVAETKIHFGSTSHEDKALKTSIKDMIQFCTGLQLDINDGLPSQICDNCLSDLNIAHRFKSVCLTSDETFRKHLVETKVKVEPTTEDDITFESSFDGDLEDNKDSSSETKAEIKDEILEAVLSHNAVKTKRKKKKIECLKTELESDTEVPTQKGKEEGYQKFKKKGEANEAKLKSTKYRRLFCEPCQLQFSTKQQSDLHKKQVHAGDNWICEICGKVFAHRASHYSHIRSHLPPRFACAHCLYVTWNKHDLVKHVAIHTGIKQYQCEFCTNSYFTSSNLTSHIRRSHHSLKNHRCHICGHRYACDVCHSLFSRRYYWKKHLQKQHGIEVPKPRPGRKKTNYVIGQELLAEKIDIATHSNEMATENVAYFLKREIRVNYQTFTKWSYHRLTLETETAQRRRNYKSSQSNGQDEASHHRQSSDPLRGEGGMDQGPIRP</sequence>
<dbReference type="SUPFAM" id="SSF57667">
    <property type="entry name" value="beta-beta-alpha zinc fingers"/>
    <property type="match status" value="2"/>
</dbReference>
<feature type="region of interest" description="Disordered" evidence="7">
    <location>
        <begin position="113"/>
        <end position="133"/>
    </location>
</feature>
<dbReference type="Pfam" id="PF07776">
    <property type="entry name" value="zf-AD"/>
    <property type="match status" value="1"/>
</dbReference>
<dbReference type="GO" id="GO:0000981">
    <property type="term" value="F:DNA-binding transcription factor activity, RNA polymerase II-specific"/>
    <property type="evidence" value="ECO:0007669"/>
    <property type="project" value="TreeGrafter"/>
</dbReference>